<dbReference type="SUPFAM" id="SSF69304">
    <property type="entry name" value="Tricorn protease N-terminal domain"/>
    <property type="match status" value="1"/>
</dbReference>
<evidence type="ECO:0000313" key="2">
    <source>
        <dbReference type="EMBL" id="KAB8181651.1"/>
    </source>
</evidence>
<dbReference type="AlphaFoldDB" id="A0A5N6BKT9"/>
<keyword evidence="3" id="KW-1185">Reference proteome</keyword>
<organism evidence="2 3">
    <name type="scientific">Microbispora catharanthi</name>
    <dbReference type="NCBI Taxonomy" id="1712871"/>
    <lineage>
        <taxon>Bacteria</taxon>
        <taxon>Bacillati</taxon>
        <taxon>Actinomycetota</taxon>
        <taxon>Actinomycetes</taxon>
        <taxon>Streptosporangiales</taxon>
        <taxon>Streptosporangiaceae</taxon>
        <taxon>Microbispora</taxon>
    </lineage>
</organism>
<dbReference type="InterPro" id="IPR011042">
    <property type="entry name" value="6-blade_b-propeller_TolB-like"/>
</dbReference>
<dbReference type="PANTHER" id="PTHR36842:SF1">
    <property type="entry name" value="PROTEIN TOLB"/>
    <property type="match status" value="1"/>
</dbReference>
<dbReference type="PANTHER" id="PTHR36842">
    <property type="entry name" value="PROTEIN TOLB HOMOLOG"/>
    <property type="match status" value="1"/>
</dbReference>
<dbReference type="EMBL" id="VDMA02000016">
    <property type="protein sequence ID" value="KAB8181651.1"/>
    <property type="molecule type" value="Genomic_DNA"/>
</dbReference>
<accession>A0A5N6BKT9</accession>
<proteinExistence type="predicted"/>
<name>A0A5N6BKT9_9ACTN</name>
<reference evidence="2 3" key="1">
    <citation type="submission" date="2019-10" db="EMBL/GenBank/DDBJ databases">
        <title>Nonomuraea sp. nov., isolated from Phyllanthus amarus.</title>
        <authorList>
            <person name="Klykleung N."/>
            <person name="Tanasupawat S."/>
        </authorList>
    </citation>
    <scope>NUCLEOTIDE SEQUENCE [LARGE SCALE GENOMIC DNA]</scope>
    <source>
        <strain evidence="2 3">CR1-09</strain>
    </source>
</reference>
<gene>
    <name evidence="2" type="ORF">FH610_027510</name>
</gene>
<keyword evidence="1" id="KW-0732">Signal</keyword>
<comment type="caution">
    <text evidence="2">The sequence shown here is derived from an EMBL/GenBank/DDBJ whole genome shotgun (WGS) entry which is preliminary data.</text>
</comment>
<feature type="chain" id="PRO_5038808858" evidence="1">
    <location>
        <begin position="25"/>
        <end position="634"/>
    </location>
</feature>
<dbReference type="Proteomes" id="UP000313066">
    <property type="component" value="Unassembled WGS sequence"/>
</dbReference>
<feature type="signal peptide" evidence="1">
    <location>
        <begin position="1"/>
        <end position="24"/>
    </location>
</feature>
<dbReference type="Gene3D" id="2.120.10.30">
    <property type="entry name" value="TolB, C-terminal domain"/>
    <property type="match status" value="1"/>
</dbReference>
<sequence length="634" mass="67858">MRLIRSSMAGAAVLAAAAFPHAPALPQAQAVHQAPAKAAAVPPFEPVEVERDVPLPSGVTLTSSQGVRLAPDGRHVVMSVVYQGHEHVGAMNLDGTGFSCVTCGKLPTARGNEVFPDGRRLWVERVPEDSGAAGSSGGIADVRYSVLECAPSVYDCRTGKVLPVTFPIPGLKQGAQNRATQLHPDGKHIRWTEVRTLEGPRMTIGKLVRRGDGYRVTEPRVVNPAYTLGDDPKGWADAGSYYEAGQWMDGGRTLKIGATGSALNYDIFTLDLATGERRRLTTDIDYNEGTDPSPDGRWISYTSARGLDRMDVFTQLRRPPFIDMAAFAQIGRVGLWNNRRCMNERWLMDREGQRGTYGGQPVVTEDGWGIRSWSWLPDGTRALIAEEHVTAATGTPGHAPEMRMRVLRFPARTPVTPTPVVDLDTIDLSRSTVPYTRYRGVASRQVHGRTVHGAGGGTARMEFTGTFLSGRWEVRYDHYSDDGESFVSGTESLTTPASLVSATWRADLTVTGRHHGYLRGDLDVRSPARFSGTVRSEVDGRLLSGVPTQADCPGVRRPPLSLVVRPAGGGTSEVRVTATVPEDPTPRPVRGATVTAGGRTAVTGADGVARVPVAPGGRVTAAAAGFAGAAASMP</sequence>
<evidence type="ECO:0000256" key="1">
    <source>
        <dbReference type="SAM" id="SignalP"/>
    </source>
</evidence>
<protein>
    <submittedName>
        <fullName evidence="2">Uncharacterized protein</fullName>
    </submittedName>
</protein>
<dbReference type="RefSeq" id="WP_139577933.1">
    <property type="nucleotide sequence ID" value="NZ_VDMA02000016.1"/>
</dbReference>
<evidence type="ECO:0000313" key="3">
    <source>
        <dbReference type="Proteomes" id="UP000313066"/>
    </source>
</evidence>